<keyword evidence="3" id="KW-1185">Reference proteome</keyword>
<gene>
    <name evidence="2" type="ORF">SteCoe_15513</name>
</gene>
<dbReference type="EMBL" id="MPUH01000300">
    <property type="protein sequence ID" value="OMJ83545.1"/>
    <property type="molecule type" value="Genomic_DNA"/>
</dbReference>
<dbReference type="AlphaFoldDB" id="A0A1R2C3N4"/>
<evidence type="ECO:0000313" key="2">
    <source>
        <dbReference type="EMBL" id="OMJ83545.1"/>
    </source>
</evidence>
<evidence type="ECO:0000256" key="1">
    <source>
        <dbReference type="SAM" id="Phobius"/>
    </source>
</evidence>
<dbReference type="Proteomes" id="UP000187209">
    <property type="component" value="Unassembled WGS sequence"/>
</dbReference>
<organism evidence="2 3">
    <name type="scientific">Stentor coeruleus</name>
    <dbReference type="NCBI Taxonomy" id="5963"/>
    <lineage>
        <taxon>Eukaryota</taxon>
        <taxon>Sar</taxon>
        <taxon>Alveolata</taxon>
        <taxon>Ciliophora</taxon>
        <taxon>Postciliodesmatophora</taxon>
        <taxon>Heterotrichea</taxon>
        <taxon>Heterotrichida</taxon>
        <taxon>Stentoridae</taxon>
        <taxon>Stentor</taxon>
    </lineage>
</organism>
<accession>A0A1R2C3N4</accession>
<protein>
    <submittedName>
        <fullName evidence="2">Uncharacterized protein</fullName>
    </submittedName>
</protein>
<keyword evidence="1" id="KW-0812">Transmembrane</keyword>
<evidence type="ECO:0000313" key="3">
    <source>
        <dbReference type="Proteomes" id="UP000187209"/>
    </source>
</evidence>
<keyword evidence="1" id="KW-0472">Membrane</keyword>
<feature type="transmembrane region" description="Helical" evidence="1">
    <location>
        <begin position="12"/>
        <end position="30"/>
    </location>
</feature>
<reference evidence="2 3" key="1">
    <citation type="submission" date="2016-11" db="EMBL/GenBank/DDBJ databases">
        <title>The macronuclear genome of Stentor coeruleus: a giant cell with tiny introns.</title>
        <authorList>
            <person name="Slabodnick M."/>
            <person name="Ruby J.G."/>
            <person name="Reiff S.B."/>
            <person name="Swart E.C."/>
            <person name="Gosai S."/>
            <person name="Prabakaran S."/>
            <person name="Witkowska E."/>
            <person name="Larue G.E."/>
            <person name="Fisher S."/>
            <person name="Freeman R.M."/>
            <person name="Gunawardena J."/>
            <person name="Chu W."/>
            <person name="Stover N.A."/>
            <person name="Gregory B.D."/>
            <person name="Nowacki M."/>
            <person name="Derisi J."/>
            <person name="Roy S.W."/>
            <person name="Marshall W.F."/>
            <person name="Sood P."/>
        </authorList>
    </citation>
    <scope>NUCLEOTIDE SEQUENCE [LARGE SCALE GENOMIC DNA]</scope>
    <source>
        <strain evidence="2">WM001</strain>
    </source>
</reference>
<sequence>MNGFPPGNIYAKLAFITVVPIAGICYAMSYSPKKVSIAAENSKENCTEVFQAFLKCIDEDIKKCENEVMNLHNCIFANKRWDL</sequence>
<proteinExistence type="predicted"/>
<name>A0A1R2C3N4_9CILI</name>
<keyword evidence="1" id="KW-1133">Transmembrane helix</keyword>
<comment type="caution">
    <text evidence="2">The sequence shown here is derived from an EMBL/GenBank/DDBJ whole genome shotgun (WGS) entry which is preliminary data.</text>
</comment>